<accession>T5ANM6</accession>
<dbReference type="EMBL" id="KE652216">
    <property type="protein sequence ID" value="EQL03347.1"/>
    <property type="molecule type" value="Genomic_DNA"/>
</dbReference>
<protein>
    <submittedName>
        <fullName evidence="1">Uncharacterized protein</fullName>
    </submittedName>
</protein>
<organism evidence="1 2">
    <name type="scientific">Ophiocordyceps sinensis (strain Co18 / CGMCC 3.14243)</name>
    <name type="common">Yarsagumba caterpillar fungus</name>
    <name type="synonym">Hirsutella sinensis</name>
    <dbReference type="NCBI Taxonomy" id="911162"/>
    <lineage>
        <taxon>Eukaryota</taxon>
        <taxon>Fungi</taxon>
        <taxon>Dikarya</taxon>
        <taxon>Ascomycota</taxon>
        <taxon>Pezizomycotina</taxon>
        <taxon>Sordariomycetes</taxon>
        <taxon>Hypocreomycetidae</taxon>
        <taxon>Hypocreales</taxon>
        <taxon>Ophiocordycipitaceae</taxon>
        <taxon>Ophiocordyceps</taxon>
    </lineage>
</organism>
<proteinExistence type="predicted"/>
<reference evidence="1 2" key="1">
    <citation type="journal article" date="2013" name="Chin. Sci. Bull.">
        <title>Genome survey uncovers the secrets of sex and lifestyle in caterpillar fungus.</title>
        <authorList>
            <person name="Hu X."/>
            <person name="Zhang Y."/>
            <person name="Xiao G."/>
            <person name="Zheng P."/>
            <person name="Xia Y."/>
            <person name="Zhang X."/>
            <person name="St Leger R.J."/>
            <person name="Liu X."/>
            <person name="Wang C."/>
        </authorList>
    </citation>
    <scope>NUCLEOTIDE SEQUENCE [LARGE SCALE GENOMIC DNA]</scope>
    <source>
        <strain evidence="2">Co18 / CGMCC 3.14243</strain>
        <tissue evidence="1">Fruit-body</tissue>
    </source>
</reference>
<dbReference type="AlphaFoldDB" id="T5ANM6"/>
<dbReference type="HOGENOM" id="CLU_2347283_0_0_1"/>
<sequence length="97" mass="10437">MPVTSASDSPWSIPGFDTFDQLLTVTCLASKRCLLIPGNARFSAADWGMPTTIISDRDRGLNGEVWVCVAGQWKSAVSQSARPLQGDQETSASLCLF</sequence>
<evidence type="ECO:0000313" key="1">
    <source>
        <dbReference type="EMBL" id="EQL03347.1"/>
    </source>
</evidence>
<name>T5ANM6_OPHSC</name>
<evidence type="ECO:0000313" key="2">
    <source>
        <dbReference type="Proteomes" id="UP000019374"/>
    </source>
</evidence>
<gene>
    <name evidence="1" type="ORF">OCS_00923</name>
</gene>
<dbReference type="Proteomes" id="UP000019374">
    <property type="component" value="Unassembled WGS sequence"/>
</dbReference>